<feature type="transmembrane region" description="Helical" evidence="1">
    <location>
        <begin position="250"/>
        <end position="269"/>
    </location>
</feature>
<evidence type="ECO:0000256" key="1">
    <source>
        <dbReference type="SAM" id="Phobius"/>
    </source>
</evidence>
<keyword evidence="1" id="KW-1133">Transmembrane helix</keyword>
<dbReference type="InterPro" id="IPR002656">
    <property type="entry name" value="Acyl_transf_3_dom"/>
</dbReference>
<organism evidence="3 4">
    <name type="scientific">Barnesiella viscericola</name>
    <dbReference type="NCBI Taxonomy" id="397865"/>
    <lineage>
        <taxon>Bacteria</taxon>
        <taxon>Pseudomonadati</taxon>
        <taxon>Bacteroidota</taxon>
        <taxon>Bacteroidia</taxon>
        <taxon>Bacteroidales</taxon>
        <taxon>Barnesiellaceae</taxon>
        <taxon>Barnesiella</taxon>
    </lineage>
</organism>
<keyword evidence="3" id="KW-0808">Transferase</keyword>
<keyword evidence="3" id="KW-0012">Acyltransferase</keyword>
<dbReference type="Pfam" id="PF01757">
    <property type="entry name" value="Acyl_transf_3"/>
    <property type="match status" value="1"/>
</dbReference>
<feature type="transmembrane region" description="Helical" evidence="1">
    <location>
        <begin position="276"/>
        <end position="294"/>
    </location>
</feature>
<feature type="transmembrane region" description="Helical" evidence="1">
    <location>
        <begin position="170"/>
        <end position="189"/>
    </location>
</feature>
<dbReference type="RefSeq" id="WP_273306260.1">
    <property type="nucleotide sequence ID" value="NZ_DYUD01000023.1"/>
</dbReference>
<gene>
    <name evidence="3" type="ORF">K8U91_07125</name>
</gene>
<sequence>MSNNEIDFLGRKEAKLIAGVAILMMIFHHIFGFSEYRINGNDFIESITIQGISIERMIAAFGKLCVALFAFCSGYAIWKRQEDYLHIREISSRIIRFLYNYWIILALFLLYGAMLKDPLPQGFDFIYNLIGLRTGPQEPYINIVFAWYVATYVVLVLISPFLLKLFSGKLLWLDILLYIAILLGIDLVQGVWHSILGPIPVAVFGMIVSKWGLFNRLNSITHQYSIWIFLIAVICIALIRQALILLNWKIVGIEGLFAALFIFAIINIFRKLSWLFLEKIVILLGRYSMNLWYLHGIFFTGSRPLQELLYSPQYSLFIFVFAVVGLLPVAIGCSWIQKTIYQYIVCKLDKILKVR</sequence>
<accession>A0A921SUQ8</accession>
<feature type="transmembrane region" description="Helical" evidence="1">
    <location>
        <begin position="58"/>
        <end position="78"/>
    </location>
</feature>
<keyword evidence="1" id="KW-0812">Transmembrane</keyword>
<feature type="transmembrane region" description="Helical" evidence="1">
    <location>
        <begin position="226"/>
        <end position="244"/>
    </location>
</feature>
<feature type="transmembrane region" description="Helical" evidence="1">
    <location>
        <begin position="314"/>
        <end position="336"/>
    </location>
</feature>
<feature type="transmembrane region" description="Helical" evidence="1">
    <location>
        <begin position="98"/>
        <end position="115"/>
    </location>
</feature>
<proteinExistence type="predicted"/>
<evidence type="ECO:0000313" key="3">
    <source>
        <dbReference type="EMBL" id="HJG89225.1"/>
    </source>
</evidence>
<comment type="caution">
    <text evidence="3">The sequence shown here is derived from an EMBL/GenBank/DDBJ whole genome shotgun (WGS) entry which is preliminary data.</text>
</comment>
<dbReference type="GO" id="GO:0016747">
    <property type="term" value="F:acyltransferase activity, transferring groups other than amino-acyl groups"/>
    <property type="evidence" value="ECO:0007669"/>
    <property type="project" value="InterPro"/>
</dbReference>
<dbReference type="Proteomes" id="UP000757103">
    <property type="component" value="Unassembled WGS sequence"/>
</dbReference>
<reference evidence="3" key="1">
    <citation type="journal article" date="2021" name="PeerJ">
        <title>Extensive microbial diversity within the chicken gut microbiome revealed by metagenomics and culture.</title>
        <authorList>
            <person name="Gilroy R."/>
            <person name="Ravi A."/>
            <person name="Getino M."/>
            <person name="Pursley I."/>
            <person name="Horton D.L."/>
            <person name="Alikhan N.F."/>
            <person name="Baker D."/>
            <person name="Gharbi K."/>
            <person name="Hall N."/>
            <person name="Watson M."/>
            <person name="Adriaenssens E.M."/>
            <person name="Foster-Nyarko E."/>
            <person name="Jarju S."/>
            <person name="Secka A."/>
            <person name="Antonio M."/>
            <person name="Oren A."/>
            <person name="Chaudhuri R.R."/>
            <person name="La Ragione R."/>
            <person name="Hildebrand F."/>
            <person name="Pallen M.J."/>
        </authorList>
    </citation>
    <scope>NUCLEOTIDE SEQUENCE</scope>
    <source>
        <strain evidence="3">CHK121-7720</strain>
    </source>
</reference>
<feature type="transmembrane region" description="Helical" evidence="1">
    <location>
        <begin position="140"/>
        <end position="163"/>
    </location>
</feature>
<evidence type="ECO:0000259" key="2">
    <source>
        <dbReference type="Pfam" id="PF01757"/>
    </source>
</evidence>
<evidence type="ECO:0000313" key="4">
    <source>
        <dbReference type="Proteomes" id="UP000757103"/>
    </source>
</evidence>
<keyword evidence="1" id="KW-0472">Membrane</keyword>
<reference evidence="3" key="2">
    <citation type="submission" date="2021-09" db="EMBL/GenBank/DDBJ databases">
        <authorList>
            <person name="Gilroy R."/>
        </authorList>
    </citation>
    <scope>NUCLEOTIDE SEQUENCE</scope>
    <source>
        <strain evidence="3">CHK121-7720</strain>
    </source>
</reference>
<feature type="domain" description="Acyltransferase 3" evidence="2">
    <location>
        <begin position="19"/>
        <end position="333"/>
    </location>
</feature>
<feature type="transmembrane region" description="Helical" evidence="1">
    <location>
        <begin position="16"/>
        <end position="38"/>
    </location>
</feature>
<dbReference type="EMBL" id="DYUD01000023">
    <property type="protein sequence ID" value="HJG89225.1"/>
    <property type="molecule type" value="Genomic_DNA"/>
</dbReference>
<feature type="transmembrane region" description="Helical" evidence="1">
    <location>
        <begin position="195"/>
        <end position="214"/>
    </location>
</feature>
<dbReference type="AlphaFoldDB" id="A0A921SUQ8"/>
<protein>
    <submittedName>
        <fullName evidence="3">Acyltransferase</fullName>
    </submittedName>
</protein>
<name>A0A921SUQ8_9BACT</name>